<dbReference type="AlphaFoldDB" id="A0AA88XTF1"/>
<evidence type="ECO:0000313" key="2">
    <source>
        <dbReference type="EMBL" id="KAK3091535.1"/>
    </source>
</evidence>
<proteinExistence type="predicted"/>
<feature type="compositionally biased region" description="Acidic residues" evidence="1">
    <location>
        <begin position="107"/>
        <end position="125"/>
    </location>
</feature>
<accession>A0AA88XTF1</accession>
<evidence type="ECO:0000313" key="3">
    <source>
        <dbReference type="Proteomes" id="UP001186944"/>
    </source>
</evidence>
<feature type="compositionally biased region" description="Basic and acidic residues" evidence="1">
    <location>
        <begin position="95"/>
        <end position="105"/>
    </location>
</feature>
<feature type="compositionally biased region" description="Basic and acidic residues" evidence="1">
    <location>
        <begin position="51"/>
        <end position="70"/>
    </location>
</feature>
<evidence type="ECO:0000256" key="1">
    <source>
        <dbReference type="SAM" id="MobiDB-lite"/>
    </source>
</evidence>
<comment type="caution">
    <text evidence="2">The sequence shown here is derived from an EMBL/GenBank/DDBJ whole genome shotgun (WGS) entry which is preliminary data.</text>
</comment>
<dbReference type="EMBL" id="VSWD01000010">
    <property type="protein sequence ID" value="KAK3091535.1"/>
    <property type="molecule type" value="Genomic_DNA"/>
</dbReference>
<organism evidence="2 3">
    <name type="scientific">Pinctada imbricata</name>
    <name type="common">Atlantic pearl-oyster</name>
    <name type="synonym">Pinctada martensii</name>
    <dbReference type="NCBI Taxonomy" id="66713"/>
    <lineage>
        <taxon>Eukaryota</taxon>
        <taxon>Metazoa</taxon>
        <taxon>Spiralia</taxon>
        <taxon>Lophotrochozoa</taxon>
        <taxon>Mollusca</taxon>
        <taxon>Bivalvia</taxon>
        <taxon>Autobranchia</taxon>
        <taxon>Pteriomorphia</taxon>
        <taxon>Pterioida</taxon>
        <taxon>Pterioidea</taxon>
        <taxon>Pteriidae</taxon>
        <taxon>Pinctada</taxon>
    </lineage>
</organism>
<keyword evidence="3" id="KW-1185">Reference proteome</keyword>
<sequence length="744" mass="84094">MIERLEKEDKIWQAQVKQIPDFSKTDTKLPIQRTNSSASIDTLNLFGDGSADDRSELRTNSDSHEAHGDKMSSGSSASKKIEADAVNRVKSVSMENREFDNKTNSECEVDEGVEETDQMQEETDDGACSQTSSDSDSGYFGSLVDVSIHLGSSVHGPYFLGSSVDIEPQGSAVGSKPIDSSCFKSMDSTCFISEDTKSHGSSDPILSCLSKRDPLEHLAEMNGKLLYVDEIVELTCPEDRKPLVEVSSGSAHLEHSSNRYTSASPQLKQCNLYPKGEVLLDISDKQDGLAEQMNLTTTEMIETKEYVSAEIDHETFIQMKEEPFMDNWFTKDNICCHNFVVSKHSSQPGHGTVILHNSMPPSSHATERVEESQTREIVKHSKCSKRKKHMIHDLKMDSILLQKMQEKDNFMLLTNKEILQDRNDYEYEKFIKEKNLSVVKEKNLIVEKREDGKIYAHQITIHIYGITKTKFPEIIKRPRRKSKKKNSRSREKRCSFNVKRMSKRKRIISMVRRGEKQNLNVLTKKRGIKAKEDRIRKRPAFTVQHAGAISYLLSLLRKFLSSGIIPQGLTFLYFCVNGVEGARPTNESYEDYIMYFVRSFFDLLQHLGGSQNFEWRVPIAIGSGAFSVSSTARVPGSSGRGADPPDVFPLASRDIPDTDRVVDIWDKDRHVHRLRVSARETFDIYEKIGPILSSIEFVTHLAMSVGLHPVGLKVLIISPLLVRFESADICFVRYLSVTSRIAIH</sequence>
<feature type="compositionally biased region" description="Basic residues" evidence="1">
    <location>
        <begin position="477"/>
        <end position="487"/>
    </location>
</feature>
<feature type="region of interest" description="Disordered" evidence="1">
    <location>
        <begin position="475"/>
        <end position="494"/>
    </location>
</feature>
<name>A0AA88XTF1_PINIB</name>
<protein>
    <submittedName>
        <fullName evidence="2">Uncharacterized protein</fullName>
    </submittedName>
</protein>
<feature type="region of interest" description="Disordered" evidence="1">
    <location>
        <begin position="22"/>
        <end position="133"/>
    </location>
</feature>
<dbReference type="Proteomes" id="UP001186944">
    <property type="component" value="Unassembled WGS sequence"/>
</dbReference>
<feature type="compositionally biased region" description="Polar residues" evidence="1">
    <location>
        <begin position="32"/>
        <end position="42"/>
    </location>
</feature>
<gene>
    <name evidence="2" type="ORF">FSP39_020587</name>
</gene>
<reference evidence="2" key="1">
    <citation type="submission" date="2019-08" db="EMBL/GenBank/DDBJ databases">
        <title>The improved chromosome-level genome for the pearl oyster Pinctada fucata martensii using PacBio sequencing and Hi-C.</title>
        <authorList>
            <person name="Zheng Z."/>
        </authorList>
    </citation>
    <scope>NUCLEOTIDE SEQUENCE</scope>
    <source>
        <strain evidence="2">ZZ-2019</strain>
        <tissue evidence="2">Adductor muscle</tissue>
    </source>
</reference>